<protein>
    <submittedName>
        <fullName evidence="3">Uncharacterized protein</fullName>
    </submittedName>
</protein>
<comment type="caution">
    <text evidence="3">The sequence shown here is derived from an EMBL/GenBank/DDBJ whole genome shotgun (WGS) entry which is preliminary data.</text>
</comment>
<dbReference type="EMBL" id="JBHUGD010000003">
    <property type="protein sequence ID" value="MFD1947048.1"/>
    <property type="molecule type" value="Genomic_DNA"/>
</dbReference>
<evidence type="ECO:0000256" key="1">
    <source>
        <dbReference type="SAM" id="MobiDB-lite"/>
    </source>
</evidence>
<evidence type="ECO:0000313" key="3">
    <source>
        <dbReference type="EMBL" id="MFD1947048.1"/>
    </source>
</evidence>
<proteinExistence type="predicted"/>
<feature type="signal peptide" evidence="2">
    <location>
        <begin position="1"/>
        <end position="22"/>
    </location>
</feature>
<feature type="chain" id="PRO_5046873253" evidence="2">
    <location>
        <begin position="23"/>
        <end position="332"/>
    </location>
</feature>
<gene>
    <name evidence="3" type="ORF">ACFSDE_09610</name>
</gene>
<accession>A0ABW4TNJ0</accession>
<sequence>MPSARTLVAVTVLALVPLAGCQAEKAPARPRPVASVPPQPAPAYDAEAEPASAVLSLVPQDADTVTVTDWDAIRVQLGQPDLTSEGLGTDRFAFWERADTESAALTEGMLRADGSTFELDYGFTQDDVDWEAHWRGEDGRGFALALRPDLALDGVRRAIADGIGPLEGAELRAADHLVVAGTSETDVWANEEQWEPLVAEPATATYLQRGCTPLNEALGPDGDAEAQAALLEKHPVTTLDDVSGFALGFGDHTAIAWFELGRSDLFDRLRIGEDWPVPPFARTFTNGAADPSSGRLGYAVDDPPAAAGLTLLRELPFSVCPEVVPYDAPTGL</sequence>
<keyword evidence="4" id="KW-1185">Reference proteome</keyword>
<dbReference type="RefSeq" id="WP_343917777.1">
    <property type="nucleotide sequence ID" value="NZ_BAAAJT010000002.1"/>
</dbReference>
<feature type="region of interest" description="Disordered" evidence="1">
    <location>
        <begin position="26"/>
        <end position="47"/>
    </location>
</feature>
<evidence type="ECO:0000313" key="4">
    <source>
        <dbReference type="Proteomes" id="UP001597351"/>
    </source>
</evidence>
<keyword evidence="2" id="KW-0732">Signal</keyword>
<organism evidence="3 4">
    <name type="scientific">Nocardioides aestuarii</name>
    <dbReference type="NCBI Taxonomy" id="252231"/>
    <lineage>
        <taxon>Bacteria</taxon>
        <taxon>Bacillati</taxon>
        <taxon>Actinomycetota</taxon>
        <taxon>Actinomycetes</taxon>
        <taxon>Propionibacteriales</taxon>
        <taxon>Nocardioidaceae</taxon>
        <taxon>Nocardioides</taxon>
    </lineage>
</organism>
<reference evidence="4" key="1">
    <citation type="journal article" date="2019" name="Int. J. Syst. Evol. Microbiol.">
        <title>The Global Catalogue of Microorganisms (GCM) 10K type strain sequencing project: providing services to taxonomists for standard genome sequencing and annotation.</title>
        <authorList>
            <consortium name="The Broad Institute Genomics Platform"/>
            <consortium name="The Broad Institute Genome Sequencing Center for Infectious Disease"/>
            <person name="Wu L."/>
            <person name="Ma J."/>
        </authorList>
    </citation>
    <scope>NUCLEOTIDE SEQUENCE [LARGE SCALE GENOMIC DNA]</scope>
    <source>
        <strain evidence="4">CGMCC 1.12477</strain>
    </source>
</reference>
<dbReference type="Proteomes" id="UP001597351">
    <property type="component" value="Unassembled WGS sequence"/>
</dbReference>
<evidence type="ECO:0000256" key="2">
    <source>
        <dbReference type="SAM" id="SignalP"/>
    </source>
</evidence>
<name>A0ABW4TNJ0_9ACTN</name>